<dbReference type="SUPFAM" id="SSF55797">
    <property type="entry name" value="PR-1-like"/>
    <property type="match status" value="1"/>
</dbReference>
<gene>
    <name evidence="2" type="ORF">IAB73_07745</name>
</gene>
<dbReference type="CDD" id="cd05379">
    <property type="entry name" value="CAP_bacterial"/>
    <property type="match status" value="1"/>
</dbReference>
<proteinExistence type="predicted"/>
<dbReference type="AlphaFoldDB" id="A0A9D1CQY2"/>
<dbReference type="Gene3D" id="3.40.33.10">
    <property type="entry name" value="CAP"/>
    <property type="match status" value="1"/>
</dbReference>
<dbReference type="PANTHER" id="PTHR31157">
    <property type="entry name" value="SCP DOMAIN-CONTAINING PROTEIN"/>
    <property type="match status" value="1"/>
</dbReference>
<accession>A0A9D1CQY2</accession>
<sequence>MTLDPALCALARLKSQDMIDGGYFAHTSPMLGSASQMLRTYGYSFVSVGENIARHATVLKAHAAFLSSEDHRRNMMSASWKKVGIGVALDADGNAYVTQLFVR</sequence>
<evidence type="ECO:0000313" key="3">
    <source>
        <dbReference type="Proteomes" id="UP000886887"/>
    </source>
</evidence>
<name>A0A9D1CQY2_9FIRM</name>
<dbReference type="EMBL" id="DVFJ01000028">
    <property type="protein sequence ID" value="HIQ72080.1"/>
    <property type="molecule type" value="Genomic_DNA"/>
</dbReference>
<dbReference type="Proteomes" id="UP000886887">
    <property type="component" value="Unassembled WGS sequence"/>
</dbReference>
<reference evidence="2" key="1">
    <citation type="submission" date="2020-10" db="EMBL/GenBank/DDBJ databases">
        <authorList>
            <person name="Gilroy R."/>
        </authorList>
    </citation>
    <scope>NUCLEOTIDE SEQUENCE</scope>
    <source>
        <strain evidence="2">ChiSxjej2B14-6234</strain>
    </source>
</reference>
<evidence type="ECO:0000313" key="2">
    <source>
        <dbReference type="EMBL" id="HIQ72080.1"/>
    </source>
</evidence>
<dbReference type="InterPro" id="IPR014044">
    <property type="entry name" value="CAP_dom"/>
</dbReference>
<dbReference type="PANTHER" id="PTHR31157:SF1">
    <property type="entry name" value="SCP DOMAIN-CONTAINING PROTEIN"/>
    <property type="match status" value="1"/>
</dbReference>
<reference evidence="2" key="2">
    <citation type="journal article" date="2021" name="PeerJ">
        <title>Extensive microbial diversity within the chicken gut microbiome revealed by metagenomics and culture.</title>
        <authorList>
            <person name="Gilroy R."/>
            <person name="Ravi A."/>
            <person name="Getino M."/>
            <person name="Pursley I."/>
            <person name="Horton D.L."/>
            <person name="Alikhan N.F."/>
            <person name="Baker D."/>
            <person name="Gharbi K."/>
            <person name="Hall N."/>
            <person name="Watson M."/>
            <person name="Adriaenssens E.M."/>
            <person name="Foster-Nyarko E."/>
            <person name="Jarju S."/>
            <person name="Secka A."/>
            <person name="Antonio M."/>
            <person name="Oren A."/>
            <person name="Chaudhuri R.R."/>
            <person name="La Ragione R."/>
            <person name="Hildebrand F."/>
            <person name="Pallen M.J."/>
        </authorList>
    </citation>
    <scope>NUCLEOTIDE SEQUENCE</scope>
    <source>
        <strain evidence="2">ChiSxjej2B14-6234</strain>
    </source>
</reference>
<protein>
    <recommendedName>
        <fullName evidence="1">SCP domain-containing protein</fullName>
    </recommendedName>
</protein>
<dbReference type="InterPro" id="IPR035940">
    <property type="entry name" value="CAP_sf"/>
</dbReference>
<evidence type="ECO:0000259" key="1">
    <source>
        <dbReference type="Pfam" id="PF00188"/>
    </source>
</evidence>
<feature type="domain" description="SCP" evidence="1">
    <location>
        <begin position="2"/>
        <end position="101"/>
    </location>
</feature>
<organism evidence="2 3">
    <name type="scientific">Candidatus Onthenecus intestinigallinarum</name>
    <dbReference type="NCBI Taxonomy" id="2840875"/>
    <lineage>
        <taxon>Bacteria</taxon>
        <taxon>Bacillati</taxon>
        <taxon>Bacillota</taxon>
        <taxon>Clostridia</taxon>
        <taxon>Eubacteriales</taxon>
        <taxon>Candidatus Onthenecus</taxon>
    </lineage>
</organism>
<comment type="caution">
    <text evidence="2">The sequence shown here is derived from an EMBL/GenBank/DDBJ whole genome shotgun (WGS) entry which is preliminary data.</text>
</comment>
<dbReference type="Pfam" id="PF00188">
    <property type="entry name" value="CAP"/>
    <property type="match status" value="1"/>
</dbReference>